<accession>A0ABR5B530</accession>
<name>A0ABR5B530_CRYGA</name>
<keyword evidence="3" id="KW-1185">Reference proteome</keyword>
<sequence>HGPSRQRCNGRTMKVLLSSATFVIMHNWISELISLRTLEVLERLSVQQSSSDNPSSPTTTTRIAKAPDAFQGSPKELENFLSSCVLYMDAYPDSIFRDEIARNQDFDPKSIDELMDFII</sequence>
<organism evidence="2 3">
    <name type="scientific">Cryptococcus bacillisporus CA1873</name>
    <dbReference type="NCBI Taxonomy" id="1296111"/>
    <lineage>
        <taxon>Eukaryota</taxon>
        <taxon>Fungi</taxon>
        <taxon>Dikarya</taxon>
        <taxon>Basidiomycota</taxon>
        <taxon>Agaricomycotina</taxon>
        <taxon>Tremellomycetes</taxon>
        <taxon>Tremellales</taxon>
        <taxon>Cryptococcaceae</taxon>
        <taxon>Cryptococcus</taxon>
        <taxon>Cryptococcus gattii species complex</taxon>
    </lineage>
</organism>
<feature type="compositionally biased region" description="Low complexity" evidence="1">
    <location>
        <begin position="49"/>
        <end position="61"/>
    </location>
</feature>
<feature type="non-terminal residue" evidence="2">
    <location>
        <position position="1"/>
    </location>
</feature>
<evidence type="ECO:0000313" key="2">
    <source>
        <dbReference type="EMBL" id="KIR58693.1"/>
    </source>
</evidence>
<reference evidence="2 3" key="1">
    <citation type="submission" date="2015-01" db="EMBL/GenBank/DDBJ databases">
        <title>The Genome Sequence of Cryptococcus gattii CA1873.</title>
        <authorList>
            <consortium name="The Broad Institute Genomics Platform"/>
            <person name="Cuomo C."/>
            <person name="Litvintseva A."/>
            <person name="Chen Y."/>
            <person name="Heitman J."/>
            <person name="Sun S."/>
            <person name="Springer D."/>
            <person name="Dromer F."/>
            <person name="Young S."/>
            <person name="Zeng Q."/>
            <person name="Gargeya S."/>
            <person name="Abouelleil A."/>
            <person name="Alvarado L."/>
            <person name="Chapman S.B."/>
            <person name="Gainer-Dewar J."/>
            <person name="Goldberg J."/>
            <person name="Griggs A."/>
            <person name="Gujja S."/>
            <person name="Hansen M."/>
            <person name="Howarth C."/>
            <person name="Imamovic A."/>
            <person name="Larimer J."/>
            <person name="Murphy C."/>
            <person name="Naylor J."/>
            <person name="Pearson M."/>
            <person name="Priest M."/>
            <person name="Roberts A."/>
            <person name="Saif S."/>
            <person name="Shea T."/>
            <person name="Sykes S."/>
            <person name="Wortman J."/>
            <person name="Nusbaum C."/>
            <person name="Birren B."/>
        </authorList>
    </citation>
    <scope>NUCLEOTIDE SEQUENCE [LARGE SCALE GENOMIC DNA]</scope>
    <source>
        <strain evidence="2 3">CA1873</strain>
    </source>
</reference>
<feature type="region of interest" description="Disordered" evidence="1">
    <location>
        <begin position="46"/>
        <end position="68"/>
    </location>
</feature>
<gene>
    <name evidence="2" type="ORF">I314_05532</name>
</gene>
<proteinExistence type="predicted"/>
<feature type="non-terminal residue" evidence="2">
    <location>
        <position position="119"/>
    </location>
</feature>
<evidence type="ECO:0000256" key="1">
    <source>
        <dbReference type="SAM" id="MobiDB-lite"/>
    </source>
</evidence>
<dbReference type="EMBL" id="KN848904">
    <property type="protein sequence ID" value="KIR58693.1"/>
    <property type="molecule type" value="Genomic_DNA"/>
</dbReference>
<evidence type="ECO:0000313" key="3">
    <source>
        <dbReference type="Proteomes" id="UP000053800"/>
    </source>
</evidence>
<dbReference type="Proteomes" id="UP000053800">
    <property type="component" value="Unassembled WGS sequence"/>
</dbReference>
<protein>
    <submittedName>
        <fullName evidence="2">Uncharacterized protein</fullName>
    </submittedName>
</protein>